<evidence type="ECO:0000259" key="4">
    <source>
        <dbReference type="Pfam" id="PF17921"/>
    </source>
</evidence>
<dbReference type="Pfam" id="PF17921">
    <property type="entry name" value="Integrase_H2C2"/>
    <property type="match status" value="1"/>
</dbReference>
<organism evidence="5 6">
    <name type="scientific">Citrus x changshan-huyou</name>
    <dbReference type="NCBI Taxonomy" id="2935761"/>
    <lineage>
        <taxon>Eukaryota</taxon>
        <taxon>Viridiplantae</taxon>
        <taxon>Streptophyta</taxon>
        <taxon>Embryophyta</taxon>
        <taxon>Tracheophyta</taxon>
        <taxon>Spermatophyta</taxon>
        <taxon>Magnoliopsida</taxon>
        <taxon>eudicotyledons</taxon>
        <taxon>Gunneridae</taxon>
        <taxon>Pentapetalae</taxon>
        <taxon>rosids</taxon>
        <taxon>malvids</taxon>
        <taxon>Sapindales</taxon>
        <taxon>Rutaceae</taxon>
        <taxon>Aurantioideae</taxon>
        <taxon>Citrus</taxon>
    </lineage>
</organism>
<dbReference type="InterPro" id="IPR012337">
    <property type="entry name" value="RNaseH-like_sf"/>
</dbReference>
<evidence type="ECO:0000259" key="3">
    <source>
        <dbReference type="Pfam" id="PF17919"/>
    </source>
</evidence>
<keyword evidence="1" id="KW-0511">Multifunctional enzyme</keyword>
<dbReference type="Gene3D" id="3.30.420.10">
    <property type="entry name" value="Ribonuclease H-like superfamily/Ribonuclease H"/>
    <property type="match status" value="1"/>
</dbReference>
<dbReference type="GO" id="GO:0003824">
    <property type="term" value="F:catalytic activity"/>
    <property type="evidence" value="ECO:0007669"/>
    <property type="project" value="UniProtKB-KW"/>
</dbReference>
<dbReference type="PANTHER" id="PTHR37984:SF5">
    <property type="entry name" value="PROTEIN NYNRIN-LIKE"/>
    <property type="match status" value="1"/>
</dbReference>
<gene>
    <name evidence="5" type="ORF">WN944_010103</name>
</gene>
<feature type="domain" description="Reverse transcriptase" evidence="2">
    <location>
        <begin position="159"/>
        <end position="297"/>
    </location>
</feature>
<dbReference type="Gene3D" id="3.10.10.10">
    <property type="entry name" value="HIV Type 1 Reverse Transcriptase, subunit A, domain 1"/>
    <property type="match status" value="1"/>
</dbReference>
<dbReference type="Proteomes" id="UP001428341">
    <property type="component" value="Unassembled WGS sequence"/>
</dbReference>
<proteinExistence type="predicted"/>
<comment type="caution">
    <text evidence="5">The sequence shown here is derived from an EMBL/GenBank/DDBJ whole genome shotgun (WGS) entry which is preliminary data.</text>
</comment>
<dbReference type="GO" id="GO:0003676">
    <property type="term" value="F:nucleic acid binding"/>
    <property type="evidence" value="ECO:0007669"/>
    <property type="project" value="InterPro"/>
</dbReference>
<dbReference type="FunFam" id="3.30.70.270:FF:000020">
    <property type="entry name" value="Transposon Tf2-6 polyprotein-like Protein"/>
    <property type="match status" value="1"/>
</dbReference>
<dbReference type="InterPro" id="IPR041588">
    <property type="entry name" value="Integrase_H2C2"/>
</dbReference>
<dbReference type="AlphaFoldDB" id="A0AAP0MTG5"/>
<dbReference type="EMBL" id="JBCGBO010000002">
    <property type="protein sequence ID" value="KAK9221675.1"/>
    <property type="molecule type" value="Genomic_DNA"/>
</dbReference>
<dbReference type="InterPro" id="IPR043502">
    <property type="entry name" value="DNA/RNA_pol_sf"/>
</dbReference>
<dbReference type="InterPro" id="IPR043128">
    <property type="entry name" value="Rev_trsase/Diguanyl_cyclase"/>
</dbReference>
<sequence length="646" mass="74808">MQSGPLLNYDRLGLLLNINDNLKDWLIESVIEYQRQFERLADRTWNLPKPFFICCFLSGLQEDIKIRVQMLKPTSLLQTFKLARFQEEYTIVSNRKIPYKPNFPNKLKGEQKDCISIVMNNLSQGIIRQEIDCLVHEILDARLIRYNVNPYSSSVLLVTKKDGSWCMCIDYRALNKITIKDRYPIPVVDELLDELHGVSFFSKLYLLSSYHYIRVYPSNISKTVFRTHYGHYEFLVMPFGLSNEPVTFQNFMNEIFQPFLLKFVLVFFDDILIYSTSLHEHARHFFAVLQSVNSEKVQCMLEWPKHTTIKALRGFLDLTGYYRKFVVGYGKIVAPLIDMLKNDSFTWSSTTEATFDELLQAMATTPVLALPNFVKPFFIECDASGCGIGAVLMREGCQIAYSLIWKKNLGMSIYDKEMLAIVFVVKGAENSVVDALSRHIEDSHFHAISSPIFSHLTDIKQEYQADPALSLLIDRLQCQQILREFYASPTGGHLGFLHTYKRIKASFYWKGLKRATKLFAAECDGSPLCHNSTYHPQMDGQIEVVNHSLEGYLRCFAGHQPFNWTNWLPWAEWWYNTTFHSSIKMTPFEAVYGRPPPRIEFYLPGTINVHVVNLALCDRDMILRLLKDNLEAAQSQMKFFADKNHT</sequence>
<evidence type="ECO:0000313" key="6">
    <source>
        <dbReference type="Proteomes" id="UP001428341"/>
    </source>
</evidence>
<dbReference type="PANTHER" id="PTHR37984">
    <property type="entry name" value="PROTEIN CBG26694"/>
    <property type="match status" value="1"/>
</dbReference>
<dbReference type="SUPFAM" id="SSF56672">
    <property type="entry name" value="DNA/RNA polymerases"/>
    <property type="match status" value="1"/>
</dbReference>
<reference evidence="5 6" key="1">
    <citation type="submission" date="2024-05" db="EMBL/GenBank/DDBJ databases">
        <title>Haplotype-resolved chromosome-level genome assembly of Huyou (Citrus changshanensis).</title>
        <authorList>
            <person name="Miao C."/>
            <person name="Chen W."/>
            <person name="Wu Y."/>
            <person name="Wang L."/>
            <person name="Zhao S."/>
            <person name="Grierson D."/>
            <person name="Xu C."/>
            <person name="Chen K."/>
        </authorList>
    </citation>
    <scope>NUCLEOTIDE SEQUENCE [LARGE SCALE GENOMIC DNA]</scope>
    <source>
        <strain evidence="5">01-14</strain>
        <tissue evidence="5">Leaf</tissue>
    </source>
</reference>
<feature type="domain" description="Reverse transcriptase/retrotransposon-derived protein RNase H-like" evidence="3">
    <location>
        <begin position="347"/>
        <end position="429"/>
    </location>
</feature>
<feature type="domain" description="Integrase zinc-binding" evidence="4">
    <location>
        <begin position="477"/>
        <end position="524"/>
    </location>
</feature>
<keyword evidence="6" id="KW-1185">Reference proteome</keyword>
<dbReference type="InterPro" id="IPR050951">
    <property type="entry name" value="Retrovirus_Pol_polyprotein"/>
</dbReference>
<evidence type="ECO:0000259" key="2">
    <source>
        <dbReference type="Pfam" id="PF00078"/>
    </source>
</evidence>
<protein>
    <submittedName>
        <fullName evidence="5">Uncharacterized protein</fullName>
    </submittedName>
</protein>
<dbReference type="Gene3D" id="3.30.70.270">
    <property type="match status" value="1"/>
</dbReference>
<dbReference type="Pfam" id="PF00078">
    <property type="entry name" value="RVT_1"/>
    <property type="match status" value="1"/>
</dbReference>
<dbReference type="InterPro" id="IPR041577">
    <property type="entry name" value="RT_RNaseH_2"/>
</dbReference>
<dbReference type="InterPro" id="IPR036397">
    <property type="entry name" value="RNaseH_sf"/>
</dbReference>
<dbReference type="SUPFAM" id="SSF53098">
    <property type="entry name" value="Ribonuclease H-like"/>
    <property type="match status" value="1"/>
</dbReference>
<evidence type="ECO:0000313" key="5">
    <source>
        <dbReference type="EMBL" id="KAK9221675.1"/>
    </source>
</evidence>
<accession>A0AAP0MTG5</accession>
<name>A0AAP0MTG5_9ROSI</name>
<dbReference type="CDD" id="cd01647">
    <property type="entry name" value="RT_LTR"/>
    <property type="match status" value="1"/>
</dbReference>
<evidence type="ECO:0000256" key="1">
    <source>
        <dbReference type="ARBA" id="ARBA00023268"/>
    </source>
</evidence>
<dbReference type="InterPro" id="IPR000477">
    <property type="entry name" value="RT_dom"/>
</dbReference>
<dbReference type="Pfam" id="PF17919">
    <property type="entry name" value="RT_RNaseH_2"/>
    <property type="match status" value="1"/>
</dbReference>